<protein>
    <recommendedName>
        <fullName evidence="3 9">Cytochrome c oxidase assembly protein COX20, mitochondrial</fullName>
    </recommendedName>
</protein>
<evidence type="ECO:0000313" key="13">
    <source>
        <dbReference type="Proteomes" id="UP001175261"/>
    </source>
</evidence>
<evidence type="ECO:0000256" key="5">
    <source>
        <dbReference type="ARBA" id="ARBA00022792"/>
    </source>
</evidence>
<feature type="compositionally biased region" description="Low complexity" evidence="10">
    <location>
        <begin position="132"/>
        <end position="143"/>
    </location>
</feature>
<feature type="compositionally biased region" description="Basic and acidic residues" evidence="10">
    <location>
        <begin position="1"/>
        <end position="11"/>
    </location>
</feature>
<dbReference type="Pfam" id="PF12597">
    <property type="entry name" value="Cox20"/>
    <property type="match status" value="1"/>
</dbReference>
<keyword evidence="13" id="KW-1185">Reference proteome</keyword>
<dbReference type="EMBL" id="JAPDFR010000008">
    <property type="protein sequence ID" value="KAK0384495.1"/>
    <property type="molecule type" value="Genomic_DNA"/>
</dbReference>
<evidence type="ECO:0000256" key="7">
    <source>
        <dbReference type="ARBA" id="ARBA00023128"/>
    </source>
</evidence>
<comment type="subcellular location">
    <subcellularLocation>
        <location evidence="1 9">Mitochondrion inner membrane</location>
    </subcellularLocation>
</comment>
<evidence type="ECO:0000256" key="6">
    <source>
        <dbReference type="ARBA" id="ARBA00022989"/>
    </source>
</evidence>
<feature type="region of interest" description="Disordered" evidence="10">
    <location>
        <begin position="129"/>
        <end position="160"/>
    </location>
</feature>
<accession>A0AA39GC00</accession>
<evidence type="ECO:0000256" key="9">
    <source>
        <dbReference type="PIRNR" id="PIRNR007871"/>
    </source>
</evidence>
<feature type="compositionally biased region" description="Polar residues" evidence="10">
    <location>
        <begin position="14"/>
        <end position="24"/>
    </location>
</feature>
<evidence type="ECO:0000256" key="10">
    <source>
        <dbReference type="SAM" id="MobiDB-lite"/>
    </source>
</evidence>
<dbReference type="Proteomes" id="UP001175261">
    <property type="component" value="Unassembled WGS sequence"/>
</dbReference>
<dbReference type="PIRSF" id="PIRSF007871">
    <property type="entry name" value="Cox20"/>
    <property type="match status" value="1"/>
</dbReference>
<evidence type="ECO:0000256" key="2">
    <source>
        <dbReference type="ARBA" id="ARBA00009575"/>
    </source>
</evidence>
<organism evidence="12 13">
    <name type="scientific">Sarocladium strictum</name>
    <name type="common">Black bundle disease fungus</name>
    <name type="synonym">Acremonium strictum</name>
    <dbReference type="NCBI Taxonomy" id="5046"/>
    <lineage>
        <taxon>Eukaryota</taxon>
        <taxon>Fungi</taxon>
        <taxon>Dikarya</taxon>
        <taxon>Ascomycota</taxon>
        <taxon>Pezizomycotina</taxon>
        <taxon>Sordariomycetes</taxon>
        <taxon>Hypocreomycetidae</taxon>
        <taxon>Hypocreales</taxon>
        <taxon>Sarocladiaceae</taxon>
        <taxon>Sarocladium</taxon>
    </lineage>
</organism>
<comment type="caution">
    <text evidence="12">The sequence shown here is derived from an EMBL/GenBank/DDBJ whole genome shotgun (WGS) entry which is preliminary data.</text>
</comment>
<dbReference type="GO" id="GO:0033617">
    <property type="term" value="P:mitochondrial respiratory chain complex IV assembly"/>
    <property type="evidence" value="ECO:0007669"/>
    <property type="project" value="InterPro"/>
</dbReference>
<keyword evidence="6 11" id="KW-1133">Transmembrane helix</keyword>
<evidence type="ECO:0000256" key="11">
    <source>
        <dbReference type="SAM" id="Phobius"/>
    </source>
</evidence>
<keyword evidence="8 9" id="KW-0472">Membrane</keyword>
<keyword evidence="7 9" id="KW-0496">Mitochondrion</keyword>
<dbReference type="InterPro" id="IPR022533">
    <property type="entry name" value="Cox20"/>
</dbReference>
<dbReference type="AlphaFoldDB" id="A0AA39GC00"/>
<gene>
    <name evidence="12" type="ORF">NLU13_8581</name>
</gene>
<evidence type="ECO:0000256" key="4">
    <source>
        <dbReference type="ARBA" id="ARBA00022692"/>
    </source>
</evidence>
<dbReference type="GO" id="GO:0005743">
    <property type="term" value="C:mitochondrial inner membrane"/>
    <property type="evidence" value="ECO:0007669"/>
    <property type="project" value="UniProtKB-SubCell"/>
</dbReference>
<keyword evidence="4 11" id="KW-0812">Transmembrane</keyword>
<sequence>MASPPPRKDDASMYSWTQSDSTPVMQHKNPEPPKISDAVASINKDSFWSLPQKPCVRQSLMTGIGAGAAIIGVAMVARGRLRKAINTGVYSGVGITWASYEYCQYQKRQEAANMKRAVEVVREAREKKEAEAAQAQLQAQKAASATPPEPKPTRSWYRFW</sequence>
<feature type="transmembrane region" description="Helical" evidence="11">
    <location>
        <begin position="59"/>
        <end position="77"/>
    </location>
</feature>
<keyword evidence="5 9" id="KW-0999">Mitochondrion inner membrane</keyword>
<dbReference type="PANTHER" id="PTHR31586">
    <property type="entry name" value="CYTOCHROME C OXIDASE PROTEIN 20"/>
    <property type="match status" value="1"/>
</dbReference>
<evidence type="ECO:0000256" key="1">
    <source>
        <dbReference type="ARBA" id="ARBA00004273"/>
    </source>
</evidence>
<name>A0AA39GC00_SARSR</name>
<dbReference type="PANTHER" id="PTHR31586:SF1">
    <property type="entry name" value="CYTOCHROME C OXIDASE ASSEMBLY PROTEIN COX20, MITOCHONDRIAL"/>
    <property type="match status" value="1"/>
</dbReference>
<reference evidence="12" key="1">
    <citation type="submission" date="2022-10" db="EMBL/GenBank/DDBJ databases">
        <title>Determination and structural analysis of whole genome sequence of Sarocladium strictum F4-1.</title>
        <authorList>
            <person name="Hu L."/>
            <person name="Jiang Y."/>
        </authorList>
    </citation>
    <scope>NUCLEOTIDE SEQUENCE</scope>
    <source>
        <strain evidence="12">F4-1</strain>
    </source>
</reference>
<comment type="function">
    <text evidence="9">Involved in the assembly of the cytochrome c oxidase complex.</text>
</comment>
<evidence type="ECO:0000256" key="8">
    <source>
        <dbReference type="ARBA" id="ARBA00023136"/>
    </source>
</evidence>
<comment type="similarity">
    <text evidence="2 9">Belongs to the COX20 family.</text>
</comment>
<evidence type="ECO:0000256" key="3">
    <source>
        <dbReference type="ARBA" id="ARBA00017689"/>
    </source>
</evidence>
<proteinExistence type="inferred from homology"/>
<evidence type="ECO:0000313" key="12">
    <source>
        <dbReference type="EMBL" id="KAK0384495.1"/>
    </source>
</evidence>
<feature type="region of interest" description="Disordered" evidence="10">
    <location>
        <begin position="1"/>
        <end position="34"/>
    </location>
</feature>